<accession>A0A9Q0R468</accession>
<dbReference type="PANTHER" id="PTHR47846">
    <property type="entry name" value="OS06G0681300 PROTEIN-RELATED"/>
    <property type="match status" value="1"/>
</dbReference>
<feature type="region of interest" description="Disordered" evidence="1">
    <location>
        <begin position="91"/>
        <end position="161"/>
    </location>
</feature>
<comment type="caution">
    <text evidence="3">The sequence shown here is derived from an EMBL/GenBank/DDBJ whole genome shotgun (WGS) entry which is preliminary data.</text>
</comment>
<reference evidence="3" key="1">
    <citation type="journal article" date="2023" name="Plant J.">
        <title>The genome of the king protea, Protea cynaroides.</title>
        <authorList>
            <person name="Chang J."/>
            <person name="Duong T.A."/>
            <person name="Schoeman C."/>
            <person name="Ma X."/>
            <person name="Roodt D."/>
            <person name="Barker N."/>
            <person name="Li Z."/>
            <person name="Van de Peer Y."/>
            <person name="Mizrachi E."/>
        </authorList>
    </citation>
    <scope>NUCLEOTIDE SEQUENCE</scope>
    <source>
        <tissue evidence="3">Young leaves</tissue>
    </source>
</reference>
<dbReference type="Gene3D" id="3.90.810.10">
    <property type="entry name" value="CRIB domain"/>
    <property type="match status" value="1"/>
</dbReference>
<dbReference type="SMART" id="SM00285">
    <property type="entry name" value="PBD"/>
    <property type="match status" value="1"/>
</dbReference>
<keyword evidence="4" id="KW-1185">Reference proteome</keyword>
<dbReference type="OrthoDB" id="4206278at2759"/>
<gene>
    <name evidence="3" type="ORF">NE237_033109</name>
</gene>
<organism evidence="3 4">
    <name type="scientific">Protea cynaroides</name>
    <dbReference type="NCBI Taxonomy" id="273540"/>
    <lineage>
        <taxon>Eukaryota</taxon>
        <taxon>Viridiplantae</taxon>
        <taxon>Streptophyta</taxon>
        <taxon>Embryophyta</taxon>
        <taxon>Tracheophyta</taxon>
        <taxon>Spermatophyta</taxon>
        <taxon>Magnoliopsida</taxon>
        <taxon>Proteales</taxon>
        <taxon>Proteaceae</taxon>
        <taxon>Protea</taxon>
    </lineage>
</organism>
<dbReference type="Proteomes" id="UP001141806">
    <property type="component" value="Unassembled WGS sequence"/>
</dbReference>
<protein>
    <recommendedName>
        <fullName evidence="2">CRIB domain-containing protein</fullName>
    </recommendedName>
</protein>
<dbReference type="PANTHER" id="PTHR47846:SF4">
    <property type="entry name" value="WASP-RELATED PROTEIN"/>
    <property type="match status" value="1"/>
</dbReference>
<feature type="compositionally biased region" description="Polar residues" evidence="1">
    <location>
        <begin position="146"/>
        <end position="155"/>
    </location>
</feature>
<dbReference type="PROSITE" id="PS50108">
    <property type="entry name" value="CRIB"/>
    <property type="match status" value="1"/>
</dbReference>
<evidence type="ECO:0000256" key="1">
    <source>
        <dbReference type="SAM" id="MobiDB-lite"/>
    </source>
</evidence>
<name>A0A9Q0R468_9MAGN</name>
<evidence type="ECO:0000313" key="4">
    <source>
        <dbReference type="Proteomes" id="UP001141806"/>
    </source>
</evidence>
<dbReference type="CDD" id="cd00132">
    <property type="entry name" value="CRIB"/>
    <property type="match status" value="1"/>
</dbReference>
<feature type="compositionally biased region" description="Basic residues" evidence="1">
    <location>
        <begin position="116"/>
        <end position="126"/>
    </location>
</feature>
<feature type="domain" description="CRIB" evidence="2">
    <location>
        <begin position="29"/>
        <end position="42"/>
    </location>
</feature>
<evidence type="ECO:0000313" key="3">
    <source>
        <dbReference type="EMBL" id="KAJ4982272.1"/>
    </source>
</evidence>
<dbReference type="Pfam" id="PF00786">
    <property type="entry name" value="PBD"/>
    <property type="match status" value="1"/>
</dbReference>
<dbReference type="InterPro" id="IPR000095">
    <property type="entry name" value="CRIB_dom"/>
</dbReference>
<dbReference type="InterPro" id="IPR036936">
    <property type="entry name" value="CRIB_dom_sf"/>
</dbReference>
<evidence type="ECO:0000259" key="2">
    <source>
        <dbReference type="PROSITE" id="PS50108"/>
    </source>
</evidence>
<proteinExistence type="predicted"/>
<feature type="compositionally biased region" description="Low complexity" evidence="1">
    <location>
        <begin position="127"/>
        <end position="143"/>
    </location>
</feature>
<sequence>MSTKMKGIYKGFKCISHLFVVKEQREMEIGYPTDVKHVAHIGWDDQSANPPGWMNEFKSPSDFSAMSLGSLGGESDPSFVPISSWSSLDFDQSMARQPHSSELSNDAGQPKDLPKAPKKHKRKKTKSTSASSTSSLLSRSSRAAQPKSSFVSTVAATVAEI</sequence>
<dbReference type="EMBL" id="JAMYWD010000001">
    <property type="protein sequence ID" value="KAJ4982272.1"/>
    <property type="molecule type" value="Genomic_DNA"/>
</dbReference>
<feature type="compositionally biased region" description="Polar residues" evidence="1">
    <location>
        <begin position="91"/>
        <end position="107"/>
    </location>
</feature>
<dbReference type="AlphaFoldDB" id="A0A9Q0R468"/>